<reference evidence="2 3" key="1">
    <citation type="journal article" date="2008" name="Science">
        <title>The Physcomitrella genome reveals evolutionary insights into the conquest of land by plants.</title>
        <authorList>
            <person name="Rensing S."/>
            <person name="Lang D."/>
            <person name="Zimmer A."/>
            <person name="Terry A."/>
            <person name="Salamov A."/>
            <person name="Shapiro H."/>
            <person name="Nishiyama T."/>
            <person name="Perroud P.-F."/>
            <person name="Lindquist E."/>
            <person name="Kamisugi Y."/>
            <person name="Tanahashi T."/>
            <person name="Sakakibara K."/>
            <person name="Fujita T."/>
            <person name="Oishi K."/>
            <person name="Shin-I T."/>
            <person name="Kuroki Y."/>
            <person name="Toyoda A."/>
            <person name="Suzuki Y."/>
            <person name="Hashimoto A."/>
            <person name="Yamaguchi K."/>
            <person name="Sugano A."/>
            <person name="Kohara Y."/>
            <person name="Fujiyama A."/>
            <person name="Anterola A."/>
            <person name="Aoki S."/>
            <person name="Ashton N."/>
            <person name="Barbazuk W.B."/>
            <person name="Barker E."/>
            <person name="Bennetzen J."/>
            <person name="Bezanilla M."/>
            <person name="Blankenship R."/>
            <person name="Cho S.H."/>
            <person name="Dutcher S."/>
            <person name="Estelle M."/>
            <person name="Fawcett J.A."/>
            <person name="Gundlach H."/>
            <person name="Hanada K."/>
            <person name="Heyl A."/>
            <person name="Hicks K.A."/>
            <person name="Hugh J."/>
            <person name="Lohr M."/>
            <person name="Mayer K."/>
            <person name="Melkozernov A."/>
            <person name="Murata T."/>
            <person name="Nelson D."/>
            <person name="Pils B."/>
            <person name="Prigge M."/>
            <person name="Reiss B."/>
            <person name="Renner T."/>
            <person name="Rombauts S."/>
            <person name="Rushton P."/>
            <person name="Sanderfoot A."/>
            <person name="Schween G."/>
            <person name="Shiu S.-H."/>
            <person name="Stueber K."/>
            <person name="Theodoulou F.L."/>
            <person name="Tu H."/>
            <person name="Van de Peer Y."/>
            <person name="Verrier P.J."/>
            <person name="Waters E."/>
            <person name="Wood A."/>
            <person name="Yang L."/>
            <person name="Cove D."/>
            <person name="Cuming A."/>
            <person name="Hasebe M."/>
            <person name="Lucas S."/>
            <person name="Mishler D.B."/>
            <person name="Reski R."/>
            <person name="Grigoriev I."/>
            <person name="Quatrano R.S."/>
            <person name="Boore J.L."/>
        </authorList>
    </citation>
    <scope>NUCLEOTIDE SEQUENCE [LARGE SCALE GENOMIC DNA]</scope>
    <source>
        <strain evidence="2 3">cv. Gransden 2004</strain>
    </source>
</reference>
<dbReference type="PANTHER" id="PTHR34196:SF2">
    <property type="entry name" value="OS02G0697700 PROTEIN"/>
    <property type="match status" value="1"/>
</dbReference>
<dbReference type="OMA" id="DGTIWKE"/>
<sequence>MVGAFTKLSCDRPSNRPKHHHFLDGRIGWSRISPAASLHGVPPLEIFEAVEHPSEPVDVDQPARCPPPERSILRDGLIWREMLAETLRRQSQRAPQIWQGEVAGSTGAPPRRRTQRSPREKYMFITHSAPERIVTRMLEESA</sequence>
<dbReference type="AlphaFoldDB" id="A0A7I4BJ09"/>
<proteinExistence type="predicted"/>
<evidence type="ECO:0000313" key="3">
    <source>
        <dbReference type="Proteomes" id="UP000006727"/>
    </source>
</evidence>
<keyword evidence="3" id="KW-1185">Reference proteome</keyword>
<accession>A0A7I4BJ09</accession>
<reference evidence="2 3" key="2">
    <citation type="journal article" date="2018" name="Plant J.">
        <title>The Physcomitrella patens chromosome-scale assembly reveals moss genome structure and evolution.</title>
        <authorList>
            <person name="Lang D."/>
            <person name="Ullrich K.K."/>
            <person name="Murat F."/>
            <person name="Fuchs J."/>
            <person name="Jenkins J."/>
            <person name="Haas F.B."/>
            <person name="Piednoel M."/>
            <person name="Gundlach H."/>
            <person name="Van Bel M."/>
            <person name="Meyberg R."/>
            <person name="Vives C."/>
            <person name="Morata J."/>
            <person name="Symeonidi A."/>
            <person name="Hiss M."/>
            <person name="Muchero W."/>
            <person name="Kamisugi Y."/>
            <person name="Saleh O."/>
            <person name="Blanc G."/>
            <person name="Decker E.L."/>
            <person name="van Gessel N."/>
            <person name="Grimwood J."/>
            <person name="Hayes R.D."/>
            <person name="Graham S.W."/>
            <person name="Gunter L.E."/>
            <person name="McDaniel S.F."/>
            <person name="Hoernstein S.N.W."/>
            <person name="Larsson A."/>
            <person name="Li F.W."/>
            <person name="Perroud P.F."/>
            <person name="Phillips J."/>
            <person name="Ranjan P."/>
            <person name="Rokshar D.S."/>
            <person name="Rothfels C.J."/>
            <person name="Schneider L."/>
            <person name="Shu S."/>
            <person name="Stevenson D.W."/>
            <person name="Thummler F."/>
            <person name="Tillich M."/>
            <person name="Villarreal Aguilar J.C."/>
            <person name="Widiez T."/>
            <person name="Wong G.K."/>
            <person name="Wymore A."/>
            <person name="Zhang Y."/>
            <person name="Zimmer A.D."/>
            <person name="Quatrano R.S."/>
            <person name="Mayer K.F.X."/>
            <person name="Goodstein D."/>
            <person name="Casacuberta J.M."/>
            <person name="Vandepoele K."/>
            <person name="Reski R."/>
            <person name="Cuming A.C."/>
            <person name="Tuskan G.A."/>
            <person name="Maumus F."/>
            <person name="Salse J."/>
            <person name="Schmutz J."/>
            <person name="Rensing S.A."/>
        </authorList>
    </citation>
    <scope>NUCLEOTIDE SEQUENCE [LARGE SCALE GENOMIC DNA]</scope>
    <source>
        <strain evidence="2 3">cv. Gransden 2004</strain>
    </source>
</reference>
<dbReference type="EnsemblPlants" id="Pp3c19_18080V3.3">
    <property type="protein sequence ID" value="Pp3c19_18080V3.3"/>
    <property type="gene ID" value="Pp3c19_18080"/>
</dbReference>
<dbReference type="Gramene" id="Pp3c19_18080V3.2">
    <property type="protein sequence ID" value="Pp3c19_18080V3.2"/>
    <property type="gene ID" value="Pp3c19_18080"/>
</dbReference>
<dbReference type="RefSeq" id="XP_024403628.1">
    <property type="nucleotide sequence ID" value="XM_024547860.2"/>
</dbReference>
<evidence type="ECO:0000313" key="2">
    <source>
        <dbReference type="EnsemblPlants" id="Pp3c19_18080V3.3"/>
    </source>
</evidence>
<dbReference type="EnsemblPlants" id="Pp3c19_18080V3.4">
    <property type="protein sequence ID" value="Pp3c19_18080V3.4"/>
    <property type="gene ID" value="Pp3c19_18080"/>
</dbReference>
<dbReference type="Gramene" id="Pp3c19_18080V3.4">
    <property type="protein sequence ID" value="Pp3c19_18080V3.4"/>
    <property type="gene ID" value="Pp3c19_18080"/>
</dbReference>
<feature type="region of interest" description="Disordered" evidence="1">
    <location>
        <begin position="91"/>
        <end position="119"/>
    </location>
</feature>
<dbReference type="Gramene" id="Pp3c19_18080V3.3">
    <property type="protein sequence ID" value="Pp3c19_18080V3.3"/>
    <property type="gene ID" value="Pp3c19_18080"/>
</dbReference>
<reference evidence="2" key="3">
    <citation type="submission" date="2020-12" db="UniProtKB">
        <authorList>
            <consortium name="EnsemblPlants"/>
        </authorList>
    </citation>
    <scope>IDENTIFICATION</scope>
</reference>
<gene>
    <name evidence="2" type="primary">LOC112295853</name>
</gene>
<name>A0A7I4BJ09_PHYPA</name>
<dbReference type="RefSeq" id="XP_024403630.1">
    <property type="nucleotide sequence ID" value="XM_024547862.2"/>
</dbReference>
<dbReference type="Proteomes" id="UP000006727">
    <property type="component" value="Chromosome 19"/>
</dbReference>
<protein>
    <submittedName>
        <fullName evidence="2">Uncharacterized protein</fullName>
    </submittedName>
</protein>
<dbReference type="GeneID" id="112295853"/>
<evidence type="ECO:0000256" key="1">
    <source>
        <dbReference type="SAM" id="MobiDB-lite"/>
    </source>
</evidence>
<dbReference type="EMBL" id="ABEU02000019">
    <property type="status" value="NOT_ANNOTATED_CDS"/>
    <property type="molecule type" value="Genomic_DNA"/>
</dbReference>
<organism evidence="2 3">
    <name type="scientific">Physcomitrium patens</name>
    <name type="common">Spreading-leaved earth moss</name>
    <name type="synonym">Physcomitrella patens</name>
    <dbReference type="NCBI Taxonomy" id="3218"/>
    <lineage>
        <taxon>Eukaryota</taxon>
        <taxon>Viridiplantae</taxon>
        <taxon>Streptophyta</taxon>
        <taxon>Embryophyta</taxon>
        <taxon>Bryophyta</taxon>
        <taxon>Bryophytina</taxon>
        <taxon>Bryopsida</taxon>
        <taxon>Funariidae</taxon>
        <taxon>Funariales</taxon>
        <taxon>Funariaceae</taxon>
        <taxon>Physcomitrium</taxon>
    </lineage>
</organism>
<dbReference type="PANTHER" id="PTHR34196">
    <property type="entry name" value="OS02G0697700 PROTEIN"/>
    <property type="match status" value="1"/>
</dbReference>
<dbReference type="EnsemblPlants" id="Pp3c19_18080V3.2">
    <property type="protein sequence ID" value="Pp3c19_18080V3.2"/>
    <property type="gene ID" value="Pp3c19_18080"/>
</dbReference>
<dbReference type="RefSeq" id="XP_024403626.1">
    <property type="nucleotide sequence ID" value="XM_024547858.2"/>
</dbReference>